<evidence type="ECO:0000259" key="3">
    <source>
        <dbReference type="Pfam" id="PF00561"/>
    </source>
</evidence>
<evidence type="ECO:0000256" key="2">
    <source>
        <dbReference type="ARBA" id="ARBA00022801"/>
    </source>
</evidence>
<evidence type="ECO:0000256" key="1">
    <source>
        <dbReference type="ARBA" id="ARBA00010088"/>
    </source>
</evidence>
<dbReference type="SUPFAM" id="SSF53474">
    <property type="entry name" value="alpha/beta-Hydrolases"/>
    <property type="match status" value="1"/>
</dbReference>
<dbReference type="EMBL" id="BNJJ01000010">
    <property type="protein sequence ID" value="GHO85801.1"/>
    <property type="molecule type" value="Genomic_DNA"/>
</dbReference>
<proteinExistence type="inferred from homology"/>
<dbReference type="InterPro" id="IPR000073">
    <property type="entry name" value="AB_hydrolase_1"/>
</dbReference>
<organism evidence="4 5">
    <name type="scientific">Dictyobacter formicarum</name>
    <dbReference type="NCBI Taxonomy" id="2778368"/>
    <lineage>
        <taxon>Bacteria</taxon>
        <taxon>Bacillati</taxon>
        <taxon>Chloroflexota</taxon>
        <taxon>Ktedonobacteria</taxon>
        <taxon>Ktedonobacterales</taxon>
        <taxon>Dictyobacteraceae</taxon>
        <taxon>Dictyobacter</taxon>
    </lineage>
</organism>
<feature type="domain" description="AB hydrolase-1" evidence="3">
    <location>
        <begin position="17"/>
        <end position="239"/>
    </location>
</feature>
<dbReference type="InterPro" id="IPR050266">
    <property type="entry name" value="AB_hydrolase_sf"/>
</dbReference>
<evidence type="ECO:0000313" key="5">
    <source>
        <dbReference type="Proteomes" id="UP000635565"/>
    </source>
</evidence>
<dbReference type="PRINTS" id="PR00793">
    <property type="entry name" value="PROAMNOPTASE"/>
</dbReference>
<dbReference type="InterPro" id="IPR029058">
    <property type="entry name" value="AB_hydrolase_fold"/>
</dbReference>
<evidence type="ECO:0000313" key="4">
    <source>
        <dbReference type="EMBL" id="GHO85801.1"/>
    </source>
</evidence>
<comment type="similarity">
    <text evidence="1">Belongs to the peptidase S33 family.</text>
</comment>
<reference evidence="4 5" key="1">
    <citation type="journal article" date="2021" name="Int. J. Syst. Evol. Microbiol.">
        <title>Reticulibacter mediterranei gen. nov., sp. nov., within the new family Reticulibacteraceae fam. nov., and Ktedonospora formicarum gen. nov., sp. nov., Ktedonobacter robiniae sp. nov., Dictyobacter formicarum sp. nov. and Dictyobacter arantiisoli sp. nov., belonging to the class Ktedonobacteria.</title>
        <authorList>
            <person name="Yabe S."/>
            <person name="Zheng Y."/>
            <person name="Wang C.M."/>
            <person name="Sakai Y."/>
            <person name="Abe K."/>
            <person name="Yokota A."/>
            <person name="Donadio S."/>
            <person name="Cavaletti L."/>
            <person name="Monciardini P."/>
        </authorList>
    </citation>
    <scope>NUCLEOTIDE SEQUENCE [LARGE SCALE GENOMIC DNA]</scope>
    <source>
        <strain evidence="4 5">SOSP1-9</strain>
    </source>
</reference>
<dbReference type="Proteomes" id="UP000635565">
    <property type="component" value="Unassembled WGS sequence"/>
</dbReference>
<dbReference type="PANTHER" id="PTHR43798">
    <property type="entry name" value="MONOACYLGLYCEROL LIPASE"/>
    <property type="match status" value="1"/>
</dbReference>
<sequence length="254" mass="28802">MWDYLAPVAEMIDDLVTVYRYDQRACGRSTGGPPYDVATAVADLDALRDHWDLPQWIILGHSWGASLALAYSLAYPSRVRALIYLCGTGIDASWHEEYYRNRDALLTPSERRQLADLGAQLSVVQGAEFDAVERAYCELSWSTDIADRSHAREFARQLFVDGLHINFQVNRVLGKDGRHFIERPIMVEQVAALQIPTLVIHGALDPRPARVARHLAQCMPFARYAELPNVGHLPWIERPDLLRGVLRPFLERLS</sequence>
<accession>A0ABQ3VL36</accession>
<keyword evidence="5" id="KW-1185">Reference proteome</keyword>
<dbReference type="Pfam" id="PF00561">
    <property type="entry name" value="Abhydrolase_1"/>
    <property type="match status" value="1"/>
</dbReference>
<gene>
    <name evidence="4" type="ORF">KSZ_38070</name>
</gene>
<name>A0ABQ3VL36_9CHLR</name>
<keyword evidence="2" id="KW-0378">Hydrolase</keyword>
<comment type="caution">
    <text evidence="4">The sequence shown here is derived from an EMBL/GenBank/DDBJ whole genome shotgun (WGS) entry which is preliminary data.</text>
</comment>
<dbReference type="PANTHER" id="PTHR43798:SF33">
    <property type="entry name" value="HYDROLASE, PUTATIVE (AFU_ORTHOLOGUE AFUA_2G14860)-RELATED"/>
    <property type="match status" value="1"/>
</dbReference>
<protein>
    <recommendedName>
        <fullName evidence="3">AB hydrolase-1 domain-containing protein</fullName>
    </recommendedName>
</protein>
<dbReference type="InterPro" id="IPR002410">
    <property type="entry name" value="Peptidase_S33"/>
</dbReference>
<dbReference type="Gene3D" id="3.40.50.1820">
    <property type="entry name" value="alpha/beta hydrolase"/>
    <property type="match status" value="1"/>
</dbReference>